<dbReference type="AlphaFoldDB" id="A0AAN9QQ31"/>
<comment type="subcellular location">
    <subcellularLocation>
        <location evidence="6">Nucleus</location>
    </subcellularLocation>
</comment>
<evidence type="ECO:0000256" key="7">
    <source>
        <dbReference type="SAM" id="MobiDB-lite"/>
    </source>
</evidence>
<feature type="compositionally biased region" description="Basic and acidic residues" evidence="7">
    <location>
        <begin position="404"/>
        <end position="417"/>
    </location>
</feature>
<evidence type="ECO:0000256" key="5">
    <source>
        <dbReference type="PROSITE-ProRule" id="PRU00325"/>
    </source>
</evidence>
<evidence type="ECO:0000256" key="2">
    <source>
        <dbReference type="ARBA" id="ARBA00022723"/>
    </source>
</evidence>
<evidence type="ECO:0000256" key="3">
    <source>
        <dbReference type="ARBA" id="ARBA00022771"/>
    </source>
</evidence>
<name>A0AAN9QQ31_CANGL</name>
<keyword evidence="10" id="KW-1185">Reference proteome</keyword>
<keyword evidence="3 5" id="KW-0863">Zinc-finger</keyword>
<evidence type="ECO:0000313" key="9">
    <source>
        <dbReference type="EMBL" id="KAK7343667.1"/>
    </source>
</evidence>
<dbReference type="SMART" id="SM00575">
    <property type="entry name" value="ZnF_PMZ"/>
    <property type="match status" value="1"/>
</dbReference>
<feature type="region of interest" description="Disordered" evidence="7">
    <location>
        <begin position="393"/>
        <end position="418"/>
    </location>
</feature>
<evidence type="ECO:0000259" key="8">
    <source>
        <dbReference type="PROSITE" id="PS50966"/>
    </source>
</evidence>
<protein>
    <recommendedName>
        <fullName evidence="6">Protein FAR1-RELATED SEQUENCE</fullName>
    </recommendedName>
</protein>
<reference evidence="9 10" key="1">
    <citation type="submission" date="2024-01" db="EMBL/GenBank/DDBJ databases">
        <title>The genomes of 5 underutilized Papilionoideae crops provide insights into root nodulation and disease resistanc.</title>
        <authorList>
            <person name="Jiang F."/>
        </authorList>
    </citation>
    <scope>NUCLEOTIDE SEQUENCE [LARGE SCALE GENOMIC DNA]</scope>
    <source>
        <strain evidence="9">LVBAO_FW01</strain>
        <tissue evidence="9">Leaves</tissue>
    </source>
</reference>
<dbReference type="GO" id="GO:0005634">
    <property type="term" value="C:nucleus"/>
    <property type="evidence" value="ECO:0007669"/>
    <property type="project" value="UniProtKB-SubCell"/>
</dbReference>
<evidence type="ECO:0000256" key="4">
    <source>
        <dbReference type="ARBA" id="ARBA00022833"/>
    </source>
</evidence>
<dbReference type="EMBL" id="JAYMYQ010000003">
    <property type="protein sequence ID" value="KAK7343667.1"/>
    <property type="molecule type" value="Genomic_DNA"/>
</dbReference>
<evidence type="ECO:0000313" key="10">
    <source>
        <dbReference type="Proteomes" id="UP001367508"/>
    </source>
</evidence>
<comment type="similarity">
    <text evidence="1 6">Belongs to the FHY3/FAR1 family.</text>
</comment>
<gene>
    <name evidence="9" type="ORF">VNO77_12588</name>
</gene>
<organism evidence="9 10">
    <name type="scientific">Canavalia gladiata</name>
    <name type="common">Sword bean</name>
    <name type="synonym">Dolichos gladiatus</name>
    <dbReference type="NCBI Taxonomy" id="3824"/>
    <lineage>
        <taxon>Eukaryota</taxon>
        <taxon>Viridiplantae</taxon>
        <taxon>Streptophyta</taxon>
        <taxon>Embryophyta</taxon>
        <taxon>Tracheophyta</taxon>
        <taxon>Spermatophyta</taxon>
        <taxon>Magnoliopsida</taxon>
        <taxon>eudicotyledons</taxon>
        <taxon>Gunneridae</taxon>
        <taxon>Pentapetalae</taxon>
        <taxon>rosids</taxon>
        <taxon>fabids</taxon>
        <taxon>Fabales</taxon>
        <taxon>Fabaceae</taxon>
        <taxon>Papilionoideae</taxon>
        <taxon>50 kb inversion clade</taxon>
        <taxon>NPAAA clade</taxon>
        <taxon>indigoferoid/millettioid clade</taxon>
        <taxon>Phaseoleae</taxon>
        <taxon>Canavalia</taxon>
    </lineage>
</organism>
<accession>A0AAN9QQ31</accession>
<dbReference type="InterPro" id="IPR031052">
    <property type="entry name" value="FHY3/FAR1"/>
</dbReference>
<keyword evidence="4 6" id="KW-0862">Zinc</keyword>
<keyword evidence="6" id="KW-0539">Nucleus</keyword>
<comment type="caution">
    <text evidence="9">The sequence shown here is derived from an EMBL/GenBank/DDBJ whole genome shotgun (WGS) entry which is preliminary data.</text>
</comment>
<comment type="function">
    <text evidence="6">Putative transcription activator involved in regulating light control of development.</text>
</comment>
<dbReference type="InterPro" id="IPR006564">
    <property type="entry name" value="Znf_PMZ"/>
</dbReference>
<dbReference type="PANTHER" id="PTHR31669">
    <property type="entry name" value="PROTEIN FAR1-RELATED SEQUENCE 10-RELATED"/>
    <property type="match status" value="1"/>
</dbReference>
<dbReference type="Pfam" id="PF04434">
    <property type="entry name" value="SWIM"/>
    <property type="match status" value="1"/>
</dbReference>
<feature type="domain" description="SWIM-type" evidence="8">
    <location>
        <begin position="243"/>
        <end position="279"/>
    </location>
</feature>
<dbReference type="GO" id="GO:0008270">
    <property type="term" value="F:zinc ion binding"/>
    <property type="evidence" value="ECO:0007669"/>
    <property type="project" value="UniProtKB-UniRule"/>
</dbReference>
<dbReference type="GO" id="GO:0006355">
    <property type="term" value="P:regulation of DNA-templated transcription"/>
    <property type="evidence" value="ECO:0007669"/>
    <property type="project" value="UniProtKB-UniRule"/>
</dbReference>
<evidence type="ECO:0000256" key="6">
    <source>
        <dbReference type="RuleBase" id="RU367018"/>
    </source>
</evidence>
<keyword evidence="2 6" id="KW-0479">Metal-binding</keyword>
<dbReference type="PROSITE" id="PS50966">
    <property type="entry name" value="ZF_SWIM"/>
    <property type="match status" value="1"/>
</dbReference>
<proteinExistence type="inferred from homology"/>
<evidence type="ECO:0000256" key="1">
    <source>
        <dbReference type="ARBA" id="ARBA00005889"/>
    </source>
</evidence>
<dbReference type="Proteomes" id="UP001367508">
    <property type="component" value="Unassembled WGS sequence"/>
</dbReference>
<dbReference type="InterPro" id="IPR007527">
    <property type="entry name" value="Znf_SWIM"/>
</dbReference>
<dbReference type="PANTHER" id="PTHR31669:SF279">
    <property type="entry name" value="PROTEIN FAR1-RELATED SEQUENCE"/>
    <property type="match status" value="1"/>
</dbReference>
<sequence>MLESASLQISNIRAYHVKLFYHTWSVTGYDPELNTKVWRRWEVALGTEMEAHSSCSNSSAQWGGSLQACRASTAPFFISSLRSRALALNSNLNFTPQRLSSPLLHFSFLLLVRFLMDRDGDELGPQTSNDLDLNVEQNCCSPNIVHANDSQSVSPSTNVLSTNTLLGIGTEFESDDHAYRFYNKYARLVDVDDKHACDIYTPRAFEVFQQGYEKSLNVLVNQHSRNGLLFEYKANTFGHTRQYSVSFDSSVDTVVCSCLKFEHVGFLCSHALRVLDHRNIKVVPSQYISKRWARDARLGNHREIRQCKMQDNPKMAIANCYKDLCHRLLKLSARASESVEAYEFASRQLDEVMEGVEKILTLRVEEGQVISSSGIDANASESEPGEIFLNGHAAEDQDESDEANGEKDRRATSDRGHLTTMTCNGINSLNVEVSPPNSVVCISSPSSAYVSSQSTTPNPILQGLYSFEANQVVHCMYEQPNLVLDHQSNTNMFQPPNFFSNQQDSPGQSQLMQEPIIQNTYHESMPSNNQMRQGMDLDIQNPHSSSFLLYDHRYRNSDSA</sequence>